<keyword evidence="1" id="KW-0808">Transferase</keyword>
<dbReference type="InterPro" id="IPR001451">
    <property type="entry name" value="Hexapep"/>
</dbReference>
<proteinExistence type="predicted"/>
<dbReference type="PANTHER" id="PTHR23416">
    <property type="entry name" value="SIALIC ACID SYNTHASE-RELATED"/>
    <property type="match status" value="1"/>
</dbReference>
<accession>Q1Q707</accession>
<dbReference type="AlphaFoldDB" id="Q1Q707"/>
<evidence type="ECO:0008006" key="5">
    <source>
        <dbReference type="Google" id="ProtNLM"/>
    </source>
</evidence>
<protein>
    <recommendedName>
        <fullName evidence="5">Galactoside O-acetyltransferase</fullName>
    </recommendedName>
</protein>
<dbReference type="GO" id="GO:0016746">
    <property type="term" value="F:acyltransferase activity"/>
    <property type="evidence" value="ECO:0007669"/>
    <property type="project" value="UniProtKB-KW"/>
</dbReference>
<sequence>MRNVNNNYVFSMIIKRLFRKLIRKFITKLGVLIYEANGAIANETLPKFGNNPKNLVIDLPRRIVNPEYMFLGDHVYIGPGSLLLANRGYPFPPMQHPEKKEINQWFNPKIIIGNRVTATGNLQIGALSEISIEDDVMFASNVQITDGFHGYENANEPYKYQKMFRIAPIRVKRGCWIGQNVVILPGVTIGELTIIGANSVVTKNIPDRCIAVGSPAKVIKTWDENTQRWVSVENIE</sequence>
<dbReference type="PROSITE" id="PS00101">
    <property type="entry name" value="HEXAPEP_TRANSFERASES"/>
    <property type="match status" value="1"/>
</dbReference>
<keyword evidence="2" id="KW-0677">Repeat</keyword>
<name>Q1Q707_KUEST</name>
<dbReference type="CDD" id="cd04647">
    <property type="entry name" value="LbH_MAT_like"/>
    <property type="match status" value="1"/>
</dbReference>
<evidence type="ECO:0000256" key="3">
    <source>
        <dbReference type="ARBA" id="ARBA00023315"/>
    </source>
</evidence>
<evidence type="ECO:0000256" key="1">
    <source>
        <dbReference type="ARBA" id="ARBA00022679"/>
    </source>
</evidence>
<dbReference type="SUPFAM" id="SSF51161">
    <property type="entry name" value="Trimeric LpxA-like enzymes"/>
    <property type="match status" value="1"/>
</dbReference>
<gene>
    <name evidence="4" type="ORF">kuste2604</name>
</gene>
<evidence type="ECO:0000313" key="4">
    <source>
        <dbReference type="EMBL" id="CAJ73352.1"/>
    </source>
</evidence>
<dbReference type="InterPro" id="IPR011004">
    <property type="entry name" value="Trimer_LpxA-like_sf"/>
</dbReference>
<reference evidence="4" key="1">
    <citation type="journal article" date="2006" name="Nature">
        <title>Deciphering the evolution and metabolism of an anammox bacterium from a community genome.</title>
        <authorList>
            <person name="Strous M."/>
            <person name="Pelletier E."/>
            <person name="Mangenot S."/>
            <person name="Rattei T."/>
            <person name="Lehner A."/>
            <person name="Taylor M.W."/>
            <person name="Horn M."/>
            <person name="Daims H."/>
            <person name="Bartol-Mavel D."/>
            <person name="Wincker P."/>
            <person name="Barbe V."/>
            <person name="Fonknechten N."/>
            <person name="Vallenet D."/>
            <person name="Segurens B."/>
            <person name="Schenowitz-Truong C."/>
            <person name="Medigue C."/>
            <person name="Collingro A."/>
            <person name="Snel B."/>
            <person name="Dutilh B.E."/>
            <person name="OpDenCamp H.J.M."/>
            <person name="vanDerDrift C."/>
            <person name="Cirpus I."/>
            <person name="vanDePas-Schoonen K.T."/>
            <person name="Harhangi H.R."/>
            <person name="vanNiftrik L."/>
            <person name="Schmid M."/>
            <person name="Keltjens J."/>
            <person name="vanDeVossenberg J."/>
            <person name="Kartal B."/>
            <person name="Meier H."/>
            <person name="Frishman D."/>
            <person name="Huynen M.A."/>
            <person name="Mewes H."/>
            <person name="Weissenbach J."/>
            <person name="Jetten M.S.M."/>
            <person name="Wagner M."/>
            <person name="LePaslier D."/>
        </authorList>
    </citation>
    <scope>NUCLEOTIDE SEQUENCE</scope>
</reference>
<dbReference type="InterPro" id="IPR018357">
    <property type="entry name" value="Hexapep_transf_CS"/>
</dbReference>
<dbReference type="Pfam" id="PF00132">
    <property type="entry name" value="Hexapep"/>
    <property type="match status" value="1"/>
</dbReference>
<evidence type="ECO:0000256" key="2">
    <source>
        <dbReference type="ARBA" id="ARBA00022737"/>
    </source>
</evidence>
<dbReference type="InterPro" id="IPR051159">
    <property type="entry name" value="Hexapeptide_acetyltransf"/>
</dbReference>
<organism evidence="4">
    <name type="scientific">Kuenenia stuttgartiensis</name>
    <dbReference type="NCBI Taxonomy" id="174633"/>
    <lineage>
        <taxon>Bacteria</taxon>
        <taxon>Pseudomonadati</taxon>
        <taxon>Planctomycetota</taxon>
        <taxon>Candidatus Brocadiia</taxon>
        <taxon>Candidatus Brocadiales</taxon>
        <taxon>Candidatus Brocadiaceae</taxon>
        <taxon>Candidatus Kuenenia</taxon>
    </lineage>
</organism>
<keyword evidence="3" id="KW-0012">Acyltransferase</keyword>
<reference evidence="4" key="2">
    <citation type="submission" date="2006-01" db="EMBL/GenBank/DDBJ databases">
        <authorList>
            <person name="Genoscope"/>
        </authorList>
    </citation>
    <scope>NUCLEOTIDE SEQUENCE</scope>
</reference>
<dbReference type="EMBL" id="CT573071">
    <property type="protein sequence ID" value="CAJ73352.1"/>
    <property type="molecule type" value="Genomic_DNA"/>
</dbReference>
<dbReference type="Gene3D" id="2.160.10.10">
    <property type="entry name" value="Hexapeptide repeat proteins"/>
    <property type="match status" value="1"/>
</dbReference>